<evidence type="ECO:0000256" key="1">
    <source>
        <dbReference type="ARBA" id="ARBA00023002"/>
    </source>
</evidence>
<protein>
    <submittedName>
        <fullName evidence="3">NAD(P)/FAD-dependent oxidoreductase</fullName>
    </submittedName>
</protein>
<dbReference type="Pfam" id="PF07992">
    <property type="entry name" value="Pyr_redox_2"/>
    <property type="match status" value="1"/>
</dbReference>
<dbReference type="InterPro" id="IPR050982">
    <property type="entry name" value="Auxin_biosynth/cation_transpt"/>
</dbReference>
<dbReference type="InterPro" id="IPR023753">
    <property type="entry name" value="FAD/NAD-binding_dom"/>
</dbReference>
<dbReference type="OrthoDB" id="9778740at2"/>
<reference evidence="3 4" key="1">
    <citation type="submission" date="2018-08" db="EMBL/GenBank/DDBJ databases">
        <title>Acidipila sp. 4G-K13, an acidobacterium isolated from forest soil.</title>
        <authorList>
            <person name="Gao Z.-H."/>
            <person name="Qiu L.-H."/>
        </authorList>
    </citation>
    <scope>NUCLEOTIDE SEQUENCE [LARGE SCALE GENOMIC DNA]</scope>
    <source>
        <strain evidence="3 4">4G-K13</strain>
    </source>
</reference>
<dbReference type="AlphaFoldDB" id="A0A372ISJ3"/>
<evidence type="ECO:0000313" key="4">
    <source>
        <dbReference type="Proteomes" id="UP000264702"/>
    </source>
</evidence>
<dbReference type="PANTHER" id="PTHR43539">
    <property type="entry name" value="FLAVIN-BINDING MONOOXYGENASE-LIKE PROTEIN (AFU_ORTHOLOGUE AFUA_4G09220)"/>
    <property type="match status" value="1"/>
</dbReference>
<keyword evidence="4" id="KW-1185">Reference proteome</keyword>
<evidence type="ECO:0000313" key="3">
    <source>
        <dbReference type="EMBL" id="RFU17930.1"/>
    </source>
</evidence>
<dbReference type="EMBL" id="QVQT01000002">
    <property type="protein sequence ID" value="RFU17930.1"/>
    <property type="molecule type" value="Genomic_DNA"/>
</dbReference>
<keyword evidence="1" id="KW-0560">Oxidoreductase</keyword>
<sequence length="398" mass="43775">MNSPVIDVVIVGAGPYGLSIAAHLNKKKVSYRIFGRPMQSWQTMMPKGMLLKSDGFASSLYDPDGAFTLRHYCDETRQPYADVGIPVPVDTFTSYGLEFQKRMVPHLEPVNVASVRRVPQGFEVKTETGEKVLARRVVVAAGITHFAWLPPELASLPREFVTHSSAYGDLSPFKGRRVAVLGAGASAVDIAAILQDEGAEAEIVARRKAITFHDPPNEPRPLMERLTKPRSGLGLGWRSRLCTDAPLVFHAMPQDFRFRVVRRHLGPAPGWFVKEKVVGRVPLHMSTELMQAEVKGNQVHLKIGSNGDAKELVVDHVIAGTGYRVSLQRLKFLDDTLRHEIHAIEDTPVLNRSFESSVPGLYFVGVASANSFGPLTRFAYGAMYTAKRISGHLAASKG</sequence>
<dbReference type="PRINTS" id="PR00469">
    <property type="entry name" value="PNDRDTASEII"/>
</dbReference>
<feature type="domain" description="FAD/NAD(P)-binding" evidence="2">
    <location>
        <begin position="7"/>
        <end position="211"/>
    </location>
</feature>
<evidence type="ECO:0000259" key="2">
    <source>
        <dbReference type="Pfam" id="PF07992"/>
    </source>
</evidence>
<organism evidence="3 4">
    <name type="scientific">Paracidobacterium acidisoli</name>
    <dbReference type="NCBI Taxonomy" id="2303751"/>
    <lineage>
        <taxon>Bacteria</taxon>
        <taxon>Pseudomonadati</taxon>
        <taxon>Acidobacteriota</taxon>
        <taxon>Terriglobia</taxon>
        <taxon>Terriglobales</taxon>
        <taxon>Acidobacteriaceae</taxon>
        <taxon>Paracidobacterium</taxon>
    </lineage>
</organism>
<dbReference type="SUPFAM" id="SSF51905">
    <property type="entry name" value="FAD/NAD(P)-binding domain"/>
    <property type="match status" value="1"/>
</dbReference>
<proteinExistence type="predicted"/>
<dbReference type="InterPro" id="IPR036188">
    <property type="entry name" value="FAD/NAD-bd_sf"/>
</dbReference>
<dbReference type="Gene3D" id="3.50.50.60">
    <property type="entry name" value="FAD/NAD(P)-binding domain"/>
    <property type="match status" value="1"/>
</dbReference>
<name>A0A372ISJ3_9BACT</name>
<gene>
    <name evidence="3" type="ORF">D0Y96_04365</name>
</gene>
<comment type="caution">
    <text evidence="3">The sequence shown here is derived from an EMBL/GenBank/DDBJ whole genome shotgun (WGS) entry which is preliminary data.</text>
</comment>
<dbReference type="PRINTS" id="PR00368">
    <property type="entry name" value="FADPNR"/>
</dbReference>
<dbReference type="GO" id="GO:0004497">
    <property type="term" value="F:monooxygenase activity"/>
    <property type="evidence" value="ECO:0007669"/>
    <property type="project" value="TreeGrafter"/>
</dbReference>
<dbReference type="GO" id="GO:0050660">
    <property type="term" value="F:flavin adenine dinucleotide binding"/>
    <property type="evidence" value="ECO:0007669"/>
    <property type="project" value="TreeGrafter"/>
</dbReference>
<dbReference type="RefSeq" id="WP_117298676.1">
    <property type="nucleotide sequence ID" value="NZ_QVQT02000002.1"/>
</dbReference>
<dbReference type="PANTHER" id="PTHR43539:SF78">
    <property type="entry name" value="FLAVIN-CONTAINING MONOOXYGENASE"/>
    <property type="match status" value="1"/>
</dbReference>
<dbReference type="Proteomes" id="UP000264702">
    <property type="component" value="Unassembled WGS sequence"/>
</dbReference>
<accession>A0A372ISJ3</accession>